<name>A0A8C5CLB0_GADMO</name>
<reference evidence="2" key="1">
    <citation type="submission" date="2025-08" db="UniProtKB">
        <authorList>
            <consortium name="Ensembl"/>
        </authorList>
    </citation>
    <scope>IDENTIFICATION</scope>
</reference>
<dbReference type="OMA" id="HESSKHY"/>
<dbReference type="InterPro" id="IPR008906">
    <property type="entry name" value="HATC_C_dom"/>
</dbReference>
<protein>
    <recommendedName>
        <fullName evidence="1">TTF-type domain-containing protein</fullName>
    </recommendedName>
</protein>
<feature type="domain" description="TTF-type" evidence="1">
    <location>
        <begin position="69"/>
        <end position="164"/>
    </location>
</feature>
<proteinExistence type="predicted"/>
<dbReference type="Pfam" id="PF14291">
    <property type="entry name" value="DUF4371"/>
    <property type="match status" value="1"/>
</dbReference>
<sequence>MEAEAKCRDGWRWSSASDEVAASSQTVGVGAEESQEDQTVVDYFSRPHSTKRQEFFKFHPQQNATNPVIQRLFTRTDDMAWKWLTYSDQHNALFCFLCLAFSKPNDPSSFIGGMTDWRHVHQRIEEHERGMAHRQCAEAYVLNCSRASVDHLLEERQLKGHREQVKKRRQVLERVVEVVKVLGKRGLSYRQEHNEAAYTLDINSLDHGNFLELIILLGKYDVCLKEHLSSVIEKSKQIHASGTQGRGSLITLLSKTTVDAVIDAIKHLIQESISADIKKAGMYSVQLDTTQDVTGREQCSVILRFVTDAVHERLVAVVQCSTTTGQSFVTLLTEVLESLQLDIGLCIGNATDGASNMQGQYRGFSALMASKNPTHQHVWCYAHVLNLVLSDTTHSVIESGSLFGLLNDIAVFIRDSYTRVSVWETESQDKRHKRISTIGETRWWAKHHALRKVFGNFGRPDGGLFVEVVSTLSAIMKLKSLASNARNKARGYRDGLLRYETVLTAQLFLRVFEFTSPLSKYLQTGGMDILSAHRMVTTTHDSLTKIARDFPAVKDAADCFVHWANEKLEEQDDLDLEVEAALPQKRLKKKKVLPGEMAQDESLSDSEKAYEVNVHHQILDTAVEAMHNRFLTHGTLYSDLSLLHPKNFPLIQTSGGALHESALQEHSKCLVVYDSRATVTDLQIELRNLAQQWDRLVQSQLDNYATKAVEEESDGQEEMEIISKTCVSCKECPLCCYKILLRFNMLTHAYPLLGLAYKFLLTLSITQVACERSFSTLRYIKNRLRSCLSASKLEAFMLMAIEKDVLVSLETDTVIDRVAEKSESMKK</sequence>
<dbReference type="InterPro" id="IPR012337">
    <property type="entry name" value="RNaseH-like_sf"/>
</dbReference>
<evidence type="ECO:0000259" key="1">
    <source>
        <dbReference type="SMART" id="SM00597"/>
    </source>
</evidence>
<dbReference type="InterPro" id="IPR006580">
    <property type="entry name" value="Znf_TTF"/>
</dbReference>
<evidence type="ECO:0000313" key="2">
    <source>
        <dbReference type="Ensembl" id="ENSGMOP00000061698.1"/>
    </source>
</evidence>
<dbReference type="GO" id="GO:0046983">
    <property type="term" value="F:protein dimerization activity"/>
    <property type="evidence" value="ECO:0007669"/>
    <property type="project" value="InterPro"/>
</dbReference>
<keyword evidence="3" id="KW-1185">Reference proteome</keyword>
<dbReference type="InterPro" id="IPR025398">
    <property type="entry name" value="DUF4371"/>
</dbReference>
<dbReference type="Ensembl" id="ENSGMOT00000029357.1">
    <property type="protein sequence ID" value="ENSGMOP00000061698.1"/>
    <property type="gene ID" value="ENSGMOG00000033123.1"/>
</dbReference>
<dbReference type="GeneTree" id="ENSGT00940000165495"/>
<dbReference type="SUPFAM" id="SSF53098">
    <property type="entry name" value="Ribonuclease H-like"/>
    <property type="match status" value="1"/>
</dbReference>
<dbReference type="PANTHER" id="PTHR45749:SF21">
    <property type="entry name" value="DUF4371 DOMAIN-CONTAINING PROTEIN"/>
    <property type="match status" value="1"/>
</dbReference>
<accession>A0A8C5CLB0</accession>
<organism evidence="2 3">
    <name type="scientific">Gadus morhua</name>
    <name type="common">Atlantic cod</name>
    <dbReference type="NCBI Taxonomy" id="8049"/>
    <lineage>
        <taxon>Eukaryota</taxon>
        <taxon>Metazoa</taxon>
        <taxon>Chordata</taxon>
        <taxon>Craniata</taxon>
        <taxon>Vertebrata</taxon>
        <taxon>Euteleostomi</taxon>
        <taxon>Actinopterygii</taxon>
        <taxon>Neopterygii</taxon>
        <taxon>Teleostei</taxon>
        <taxon>Neoteleostei</taxon>
        <taxon>Acanthomorphata</taxon>
        <taxon>Zeiogadaria</taxon>
        <taxon>Gadariae</taxon>
        <taxon>Gadiformes</taxon>
        <taxon>Gadoidei</taxon>
        <taxon>Gadidae</taxon>
        <taxon>Gadus</taxon>
    </lineage>
</organism>
<reference evidence="2" key="2">
    <citation type="submission" date="2025-09" db="UniProtKB">
        <authorList>
            <consortium name="Ensembl"/>
        </authorList>
    </citation>
    <scope>IDENTIFICATION</scope>
</reference>
<dbReference type="PANTHER" id="PTHR45749">
    <property type="match status" value="1"/>
</dbReference>
<evidence type="ECO:0000313" key="3">
    <source>
        <dbReference type="Proteomes" id="UP000694546"/>
    </source>
</evidence>
<dbReference type="SMART" id="SM00597">
    <property type="entry name" value="ZnF_TTF"/>
    <property type="match status" value="1"/>
</dbReference>
<dbReference type="Proteomes" id="UP000694546">
    <property type="component" value="Chromosome 4"/>
</dbReference>
<dbReference type="Pfam" id="PF05699">
    <property type="entry name" value="Dimer_Tnp_hAT"/>
    <property type="match status" value="1"/>
</dbReference>
<dbReference type="AlphaFoldDB" id="A0A8C5CLB0"/>